<dbReference type="GO" id="GO:0016020">
    <property type="term" value="C:membrane"/>
    <property type="evidence" value="ECO:0007669"/>
    <property type="project" value="UniProtKB-SubCell"/>
</dbReference>
<keyword evidence="2 5" id="KW-0812">Transmembrane</keyword>
<protein>
    <submittedName>
        <fullName evidence="7">Cobalt-zinc-cadmium resistance protein CzcD</fullName>
    </submittedName>
</protein>
<dbReference type="Pfam" id="PF01545">
    <property type="entry name" value="Cation_efflux"/>
    <property type="match status" value="1"/>
</dbReference>
<sequence>MRASWIFSKNDVIANIGVITGGVLVWALDSRWPDLVIGILIALVILNGARLIIIDARSELN</sequence>
<dbReference type="AlphaFoldDB" id="A0A3B0WTU7"/>
<name>A0A3B0WTU7_9ZZZZ</name>
<feature type="transmembrane region" description="Helical" evidence="5">
    <location>
        <begin position="35"/>
        <end position="53"/>
    </location>
</feature>
<evidence type="ECO:0000259" key="6">
    <source>
        <dbReference type="Pfam" id="PF01545"/>
    </source>
</evidence>
<dbReference type="InterPro" id="IPR027469">
    <property type="entry name" value="Cation_efflux_TMD_sf"/>
</dbReference>
<feature type="domain" description="Cation efflux protein transmembrane" evidence="6">
    <location>
        <begin position="1"/>
        <end position="60"/>
    </location>
</feature>
<evidence type="ECO:0000256" key="4">
    <source>
        <dbReference type="ARBA" id="ARBA00023136"/>
    </source>
</evidence>
<keyword evidence="3 5" id="KW-1133">Transmembrane helix</keyword>
<reference evidence="7" key="1">
    <citation type="submission" date="2018-06" db="EMBL/GenBank/DDBJ databases">
        <authorList>
            <person name="Zhirakovskaya E."/>
        </authorList>
    </citation>
    <scope>NUCLEOTIDE SEQUENCE</scope>
</reference>
<evidence type="ECO:0000256" key="5">
    <source>
        <dbReference type="SAM" id="Phobius"/>
    </source>
</evidence>
<evidence type="ECO:0000256" key="1">
    <source>
        <dbReference type="ARBA" id="ARBA00004141"/>
    </source>
</evidence>
<comment type="subcellular location">
    <subcellularLocation>
        <location evidence="1">Membrane</location>
        <topology evidence="1">Multi-pass membrane protein</topology>
    </subcellularLocation>
</comment>
<evidence type="ECO:0000256" key="3">
    <source>
        <dbReference type="ARBA" id="ARBA00022989"/>
    </source>
</evidence>
<evidence type="ECO:0000256" key="2">
    <source>
        <dbReference type="ARBA" id="ARBA00022692"/>
    </source>
</evidence>
<dbReference type="InterPro" id="IPR058533">
    <property type="entry name" value="Cation_efflux_TM"/>
</dbReference>
<proteinExistence type="predicted"/>
<gene>
    <name evidence="7" type="ORF">MNBD_GAMMA11-2911</name>
</gene>
<evidence type="ECO:0000313" key="7">
    <source>
        <dbReference type="EMBL" id="VAW59528.1"/>
    </source>
</evidence>
<feature type="transmembrane region" description="Helical" evidence="5">
    <location>
        <begin position="12"/>
        <end position="29"/>
    </location>
</feature>
<dbReference type="SUPFAM" id="SSF161111">
    <property type="entry name" value="Cation efflux protein transmembrane domain-like"/>
    <property type="match status" value="1"/>
</dbReference>
<accession>A0A3B0WTU7</accession>
<dbReference type="EMBL" id="UOFG01000087">
    <property type="protein sequence ID" value="VAW59528.1"/>
    <property type="molecule type" value="Genomic_DNA"/>
</dbReference>
<dbReference type="Gene3D" id="1.20.1510.10">
    <property type="entry name" value="Cation efflux protein transmembrane domain"/>
    <property type="match status" value="1"/>
</dbReference>
<dbReference type="GO" id="GO:0008324">
    <property type="term" value="F:monoatomic cation transmembrane transporter activity"/>
    <property type="evidence" value="ECO:0007669"/>
    <property type="project" value="InterPro"/>
</dbReference>
<organism evidence="7">
    <name type="scientific">hydrothermal vent metagenome</name>
    <dbReference type="NCBI Taxonomy" id="652676"/>
    <lineage>
        <taxon>unclassified sequences</taxon>
        <taxon>metagenomes</taxon>
        <taxon>ecological metagenomes</taxon>
    </lineage>
</organism>
<keyword evidence="4 5" id="KW-0472">Membrane</keyword>